<dbReference type="RefSeq" id="WP_189025842.1">
    <property type="nucleotide sequence ID" value="NZ_BMKR01000010.1"/>
</dbReference>
<keyword evidence="2" id="KW-1185">Reference proteome</keyword>
<dbReference type="AlphaFoldDB" id="A0A917CAF6"/>
<accession>A0A917CAF6</accession>
<organism evidence="1 2">
    <name type="scientific">Paenibacillus albidus</name>
    <dbReference type="NCBI Taxonomy" id="2041023"/>
    <lineage>
        <taxon>Bacteria</taxon>
        <taxon>Bacillati</taxon>
        <taxon>Bacillota</taxon>
        <taxon>Bacilli</taxon>
        <taxon>Bacillales</taxon>
        <taxon>Paenibacillaceae</taxon>
        <taxon>Paenibacillus</taxon>
    </lineage>
</organism>
<evidence type="ECO:0008006" key="3">
    <source>
        <dbReference type="Google" id="ProtNLM"/>
    </source>
</evidence>
<sequence length="48" mass="5397">MNTKKTLFTTVALGAAYLLKNKNTRDKIMHGIQNFTSQMKSKKSGSTY</sequence>
<protein>
    <recommendedName>
        <fullName evidence="3">DUF3918 domain-containing protein</fullName>
    </recommendedName>
</protein>
<reference evidence="1" key="2">
    <citation type="submission" date="2020-09" db="EMBL/GenBank/DDBJ databases">
        <authorList>
            <person name="Sun Q."/>
            <person name="Zhou Y."/>
        </authorList>
    </citation>
    <scope>NUCLEOTIDE SEQUENCE</scope>
    <source>
        <strain evidence="1">CGMCC 1.16134</strain>
    </source>
</reference>
<proteinExistence type="predicted"/>
<name>A0A917CAF6_9BACL</name>
<evidence type="ECO:0000313" key="2">
    <source>
        <dbReference type="Proteomes" id="UP000637643"/>
    </source>
</evidence>
<evidence type="ECO:0000313" key="1">
    <source>
        <dbReference type="EMBL" id="GGF81740.1"/>
    </source>
</evidence>
<comment type="caution">
    <text evidence="1">The sequence shown here is derived from an EMBL/GenBank/DDBJ whole genome shotgun (WGS) entry which is preliminary data.</text>
</comment>
<reference evidence="1" key="1">
    <citation type="journal article" date="2014" name="Int. J. Syst. Evol. Microbiol.">
        <title>Complete genome sequence of Corynebacterium casei LMG S-19264T (=DSM 44701T), isolated from a smear-ripened cheese.</title>
        <authorList>
            <consortium name="US DOE Joint Genome Institute (JGI-PGF)"/>
            <person name="Walter F."/>
            <person name="Albersmeier A."/>
            <person name="Kalinowski J."/>
            <person name="Ruckert C."/>
        </authorList>
    </citation>
    <scope>NUCLEOTIDE SEQUENCE</scope>
    <source>
        <strain evidence="1">CGMCC 1.16134</strain>
    </source>
</reference>
<dbReference type="EMBL" id="BMKR01000010">
    <property type="protein sequence ID" value="GGF81740.1"/>
    <property type="molecule type" value="Genomic_DNA"/>
</dbReference>
<gene>
    <name evidence="1" type="ORF">GCM10010912_28560</name>
</gene>
<dbReference type="Proteomes" id="UP000637643">
    <property type="component" value="Unassembled WGS sequence"/>
</dbReference>